<name>A0AAV8UYI0_9RHOD</name>
<protein>
    <recommendedName>
        <fullName evidence="4">K Homology domain-containing protein</fullName>
    </recommendedName>
</protein>
<dbReference type="GO" id="GO:0005634">
    <property type="term" value="C:nucleus"/>
    <property type="evidence" value="ECO:0007669"/>
    <property type="project" value="TreeGrafter"/>
</dbReference>
<organism evidence="5 6">
    <name type="scientific">Rhodosorus marinus</name>
    <dbReference type="NCBI Taxonomy" id="101924"/>
    <lineage>
        <taxon>Eukaryota</taxon>
        <taxon>Rhodophyta</taxon>
        <taxon>Stylonematophyceae</taxon>
        <taxon>Stylonematales</taxon>
        <taxon>Stylonemataceae</taxon>
        <taxon>Rhodosorus</taxon>
    </lineage>
</organism>
<sequence>MDGSQSLDSQLDELLREKQRLYPMRAHVPLVMNLLDAEIIRMQSLMRTSSSLAKHEESFLPIPDQQSFLETSLSQRMLSANGLGSASKKRIKLMIPVDRYPDYNFVGRLLGPRGATLKHLEKETGCRIMIRGKGSIRKEKENDVRGKPGYEHAFSEPLHVIIETDMRDAAGSHALSKAAEIIESLLMPLPDDRESSKLLPTRELNLERSQSMIMAQSVPSFSVLSQGQGMDNFSVHHPGLRRTFDRDQDDLNFQMDDLALSGDQHACTHSFSSKPTPSRPVELGSTSSRVEADAYREPSQSIEIKRQLYRKADELRGSPSNSRLLAITEHSLPSRLAGGGVNQPWAGGLGGQAGIWTSDDYLATSDSSRPQPAPIGNRAYTMTKSNDNDDNDEIHDIGDLQMGFED</sequence>
<evidence type="ECO:0000313" key="6">
    <source>
        <dbReference type="Proteomes" id="UP001157974"/>
    </source>
</evidence>
<dbReference type="Pfam" id="PF22675">
    <property type="entry name" value="KH-I_KHDC4-BBP"/>
    <property type="match status" value="1"/>
</dbReference>
<dbReference type="PROSITE" id="PS50084">
    <property type="entry name" value="KH_TYPE_1"/>
    <property type="match status" value="1"/>
</dbReference>
<dbReference type="InterPro" id="IPR045071">
    <property type="entry name" value="BBP-like"/>
</dbReference>
<dbReference type="PANTHER" id="PTHR11208:SF42">
    <property type="entry name" value="QUAKING RELATED 54B, ISOFORM E"/>
    <property type="match status" value="1"/>
</dbReference>
<feature type="compositionally biased region" description="Polar residues" evidence="3">
    <location>
        <begin position="267"/>
        <end position="276"/>
    </location>
</feature>
<evidence type="ECO:0000256" key="3">
    <source>
        <dbReference type="SAM" id="MobiDB-lite"/>
    </source>
</evidence>
<feature type="region of interest" description="Disordered" evidence="3">
    <location>
        <begin position="363"/>
        <end position="406"/>
    </location>
</feature>
<dbReference type="InterPro" id="IPR004087">
    <property type="entry name" value="KH_dom"/>
</dbReference>
<dbReference type="PANTHER" id="PTHR11208">
    <property type="entry name" value="RNA-BINDING PROTEIN RELATED"/>
    <property type="match status" value="1"/>
</dbReference>
<dbReference type="SUPFAM" id="SSF54791">
    <property type="entry name" value="Eukaryotic type KH-domain (KH-domain type I)"/>
    <property type="match status" value="1"/>
</dbReference>
<accession>A0AAV8UYI0</accession>
<dbReference type="SMART" id="SM00322">
    <property type="entry name" value="KH"/>
    <property type="match status" value="1"/>
</dbReference>
<evidence type="ECO:0000256" key="2">
    <source>
        <dbReference type="PROSITE-ProRule" id="PRU00117"/>
    </source>
</evidence>
<dbReference type="Gene3D" id="3.30.1370.10">
    <property type="entry name" value="K Homology domain, type 1"/>
    <property type="match status" value="1"/>
</dbReference>
<evidence type="ECO:0000256" key="1">
    <source>
        <dbReference type="ARBA" id="ARBA00022884"/>
    </source>
</evidence>
<dbReference type="Proteomes" id="UP001157974">
    <property type="component" value="Unassembled WGS sequence"/>
</dbReference>
<keyword evidence="6" id="KW-1185">Reference proteome</keyword>
<feature type="region of interest" description="Disordered" evidence="3">
    <location>
        <begin position="266"/>
        <end position="298"/>
    </location>
</feature>
<comment type="caution">
    <text evidence="5">The sequence shown here is derived from an EMBL/GenBank/DDBJ whole genome shotgun (WGS) entry which is preliminary data.</text>
</comment>
<reference evidence="5 6" key="1">
    <citation type="journal article" date="2023" name="Nat. Commun.">
        <title>Origin of minicircular mitochondrial genomes in red algae.</title>
        <authorList>
            <person name="Lee Y."/>
            <person name="Cho C.H."/>
            <person name="Lee Y.M."/>
            <person name="Park S.I."/>
            <person name="Yang J.H."/>
            <person name="West J.A."/>
            <person name="Bhattacharya D."/>
            <person name="Yoon H.S."/>
        </authorList>
    </citation>
    <scope>NUCLEOTIDE SEQUENCE [LARGE SCALE GENOMIC DNA]</scope>
    <source>
        <strain evidence="5 6">CCMP1338</strain>
        <tissue evidence="5">Whole cell</tissue>
    </source>
</reference>
<feature type="domain" description="K Homology" evidence="4">
    <location>
        <begin position="87"/>
        <end position="183"/>
    </location>
</feature>
<dbReference type="AlphaFoldDB" id="A0AAV8UYI0"/>
<proteinExistence type="predicted"/>
<dbReference type="GO" id="GO:0048024">
    <property type="term" value="P:regulation of mRNA splicing, via spliceosome"/>
    <property type="evidence" value="ECO:0007669"/>
    <property type="project" value="TreeGrafter"/>
</dbReference>
<dbReference type="InterPro" id="IPR036612">
    <property type="entry name" value="KH_dom_type_1_sf"/>
</dbReference>
<keyword evidence="1 2" id="KW-0694">RNA-binding</keyword>
<dbReference type="InterPro" id="IPR055256">
    <property type="entry name" value="KH_1_KHDC4/BBP-like"/>
</dbReference>
<dbReference type="GO" id="GO:0003729">
    <property type="term" value="F:mRNA binding"/>
    <property type="evidence" value="ECO:0007669"/>
    <property type="project" value="TreeGrafter"/>
</dbReference>
<evidence type="ECO:0000259" key="4">
    <source>
        <dbReference type="SMART" id="SM00322"/>
    </source>
</evidence>
<evidence type="ECO:0000313" key="5">
    <source>
        <dbReference type="EMBL" id="KAJ8907559.1"/>
    </source>
</evidence>
<dbReference type="EMBL" id="JAMWBK010000002">
    <property type="protein sequence ID" value="KAJ8907559.1"/>
    <property type="molecule type" value="Genomic_DNA"/>
</dbReference>
<gene>
    <name evidence="5" type="ORF">NDN08_007670</name>
</gene>